<dbReference type="EMBL" id="REGN01001128">
    <property type="protein sequence ID" value="RNA36772.1"/>
    <property type="molecule type" value="Genomic_DNA"/>
</dbReference>
<dbReference type="AlphaFoldDB" id="A0A3M7SM28"/>
<dbReference type="Proteomes" id="UP000276133">
    <property type="component" value="Unassembled WGS sequence"/>
</dbReference>
<gene>
    <name evidence="1" type="ORF">BpHYR1_030418</name>
</gene>
<keyword evidence="2" id="KW-1185">Reference proteome</keyword>
<organism evidence="1 2">
    <name type="scientific">Brachionus plicatilis</name>
    <name type="common">Marine rotifer</name>
    <name type="synonym">Brachionus muelleri</name>
    <dbReference type="NCBI Taxonomy" id="10195"/>
    <lineage>
        <taxon>Eukaryota</taxon>
        <taxon>Metazoa</taxon>
        <taxon>Spiralia</taxon>
        <taxon>Gnathifera</taxon>
        <taxon>Rotifera</taxon>
        <taxon>Eurotatoria</taxon>
        <taxon>Monogononta</taxon>
        <taxon>Pseudotrocha</taxon>
        <taxon>Ploima</taxon>
        <taxon>Brachionidae</taxon>
        <taxon>Brachionus</taxon>
    </lineage>
</organism>
<protein>
    <submittedName>
        <fullName evidence="1">Uncharacterized protein</fullName>
    </submittedName>
</protein>
<name>A0A3M7SM28_BRAPC</name>
<comment type="caution">
    <text evidence="1">The sequence shown here is derived from an EMBL/GenBank/DDBJ whole genome shotgun (WGS) entry which is preliminary data.</text>
</comment>
<evidence type="ECO:0000313" key="2">
    <source>
        <dbReference type="Proteomes" id="UP000276133"/>
    </source>
</evidence>
<sequence>MFITNELKYTYTECLILEDIGGVSCSNQLTLTKSEGIVPLGSSERRSAFFSASLYNMVSMVLVPYAIKPNFDIVPRGMVTSLRVNRVMQSKLN</sequence>
<proteinExistence type="predicted"/>
<accession>A0A3M7SM28</accession>
<evidence type="ECO:0000313" key="1">
    <source>
        <dbReference type="EMBL" id="RNA36772.1"/>
    </source>
</evidence>
<reference evidence="1 2" key="1">
    <citation type="journal article" date="2018" name="Sci. Rep.">
        <title>Genomic signatures of local adaptation to the degree of environmental predictability in rotifers.</title>
        <authorList>
            <person name="Franch-Gras L."/>
            <person name="Hahn C."/>
            <person name="Garcia-Roger E.M."/>
            <person name="Carmona M.J."/>
            <person name="Serra M."/>
            <person name="Gomez A."/>
        </authorList>
    </citation>
    <scope>NUCLEOTIDE SEQUENCE [LARGE SCALE GENOMIC DNA]</scope>
    <source>
        <strain evidence="1">HYR1</strain>
    </source>
</reference>